<gene>
    <name evidence="2" type="ORF">H257_13404</name>
</gene>
<accession>W4FWE9</accession>
<evidence type="ECO:0000313" key="2">
    <source>
        <dbReference type="EMBL" id="ETV71266.1"/>
    </source>
</evidence>
<proteinExistence type="predicted"/>
<dbReference type="VEuPathDB" id="FungiDB:H257_13404"/>
<protein>
    <submittedName>
        <fullName evidence="2">Uncharacterized protein</fullName>
    </submittedName>
</protein>
<feature type="region of interest" description="Disordered" evidence="1">
    <location>
        <begin position="62"/>
        <end position="82"/>
    </location>
</feature>
<dbReference type="GeneID" id="20815400"/>
<organism evidence="2">
    <name type="scientific">Aphanomyces astaci</name>
    <name type="common">Crayfish plague agent</name>
    <dbReference type="NCBI Taxonomy" id="112090"/>
    <lineage>
        <taxon>Eukaryota</taxon>
        <taxon>Sar</taxon>
        <taxon>Stramenopiles</taxon>
        <taxon>Oomycota</taxon>
        <taxon>Saprolegniomycetes</taxon>
        <taxon>Saprolegniales</taxon>
        <taxon>Verrucalvaceae</taxon>
        <taxon>Aphanomyces</taxon>
    </lineage>
</organism>
<dbReference type="AlphaFoldDB" id="W4FWE9"/>
<sequence>MDQADQCTLEHNHLFHTSYEKVVVPVAFKVKRCLFGDNDDNLSDVSDTWKDDYVDIAFSSPREAEVQPQHNAHPRRGCVNYT</sequence>
<dbReference type="RefSeq" id="XP_009839206.1">
    <property type="nucleotide sequence ID" value="XM_009840904.1"/>
</dbReference>
<dbReference type="EMBL" id="KI913161">
    <property type="protein sequence ID" value="ETV71266.1"/>
    <property type="molecule type" value="Genomic_DNA"/>
</dbReference>
<name>W4FWE9_APHAT</name>
<evidence type="ECO:0000256" key="1">
    <source>
        <dbReference type="SAM" id="MobiDB-lite"/>
    </source>
</evidence>
<reference evidence="2" key="1">
    <citation type="submission" date="2013-12" db="EMBL/GenBank/DDBJ databases">
        <title>The Genome Sequence of Aphanomyces astaci APO3.</title>
        <authorList>
            <consortium name="The Broad Institute Genomics Platform"/>
            <person name="Russ C."/>
            <person name="Tyler B."/>
            <person name="van West P."/>
            <person name="Dieguez-Uribeondo J."/>
            <person name="Young S.K."/>
            <person name="Zeng Q."/>
            <person name="Gargeya S."/>
            <person name="Fitzgerald M."/>
            <person name="Abouelleil A."/>
            <person name="Alvarado L."/>
            <person name="Chapman S.B."/>
            <person name="Gainer-Dewar J."/>
            <person name="Goldberg J."/>
            <person name="Griggs A."/>
            <person name="Gujja S."/>
            <person name="Hansen M."/>
            <person name="Howarth C."/>
            <person name="Imamovic A."/>
            <person name="Ireland A."/>
            <person name="Larimer J."/>
            <person name="McCowan C."/>
            <person name="Murphy C."/>
            <person name="Pearson M."/>
            <person name="Poon T.W."/>
            <person name="Priest M."/>
            <person name="Roberts A."/>
            <person name="Saif S."/>
            <person name="Shea T."/>
            <person name="Sykes S."/>
            <person name="Wortman J."/>
            <person name="Nusbaum C."/>
            <person name="Birren B."/>
        </authorList>
    </citation>
    <scope>NUCLEOTIDE SEQUENCE [LARGE SCALE GENOMIC DNA]</scope>
    <source>
        <strain evidence="2">APO3</strain>
    </source>
</reference>